<dbReference type="SUPFAM" id="SSF51556">
    <property type="entry name" value="Metallo-dependent hydrolases"/>
    <property type="match status" value="1"/>
</dbReference>
<protein>
    <submittedName>
        <fullName evidence="3">Putative amidohydrolase family protein</fullName>
    </submittedName>
</protein>
<dbReference type="GO" id="GO:0005737">
    <property type="term" value="C:cytoplasm"/>
    <property type="evidence" value="ECO:0007669"/>
    <property type="project" value="TreeGrafter"/>
</dbReference>
<feature type="domain" description="Amidohydrolase-related" evidence="2">
    <location>
        <begin position="64"/>
        <end position="482"/>
    </location>
</feature>
<evidence type="ECO:0000259" key="2">
    <source>
        <dbReference type="Pfam" id="PF01979"/>
    </source>
</evidence>
<dbReference type="InterPro" id="IPR011059">
    <property type="entry name" value="Metal-dep_hydrolase_composite"/>
</dbReference>
<dbReference type="InterPro" id="IPR050138">
    <property type="entry name" value="DHOase/Allantoinase_Hydrolase"/>
</dbReference>
<dbReference type="AlphaFoldDB" id="A0A557SS05"/>
<dbReference type="PANTHER" id="PTHR43668">
    <property type="entry name" value="ALLANTOINASE"/>
    <property type="match status" value="1"/>
</dbReference>
<dbReference type="Pfam" id="PF01979">
    <property type="entry name" value="Amidohydro_1"/>
    <property type="match status" value="1"/>
</dbReference>
<reference evidence="3 4" key="1">
    <citation type="journal article" date="2019" name="Front. Microbiol.">
        <title>Ammonia Oxidation by the Arctic Terrestrial Thaumarchaeote Candidatus Nitrosocosmicus arcticus Is Stimulated by Increasing Temperatures.</title>
        <authorList>
            <person name="Alves R.J.E."/>
            <person name="Kerou M."/>
            <person name="Zappe A."/>
            <person name="Bittner R."/>
            <person name="Abby S.S."/>
            <person name="Schmidt H.A."/>
            <person name="Pfeifer K."/>
            <person name="Schleper C."/>
        </authorList>
    </citation>
    <scope>NUCLEOTIDE SEQUENCE [LARGE SCALE GENOMIC DNA]</scope>
    <source>
        <strain evidence="3 4">Kfb</strain>
    </source>
</reference>
<proteinExistence type="predicted"/>
<dbReference type="PANTHER" id="PTHR43668:SF2">
    <property type="entry name" value="ALLANTOINASE"/>
    <property type="match status" value="1"/>
</dbReference>
<keyword evidence="3" id="KW-0378">Hydrolase</keyword>
<evidence type="ECO:0000313" key="4">
    <source>
        <dbReference type="Proteomes" id="UP000315289"/>
    </source>
</evidence>
<feature type="region of interest" description="Disordered" evidence="1">
    <location>
        <begin position="228"/>
        <end position="260"/>
    </location>
</feature>
<dbReference type="RefSeq" id="WP_261377935.1">
    <property type="nucleotide sequence ID" value="NZ_ML675591.1"/>
</dbReference>
<dbReference type="Proteomes" id="UP000315289">
    <property type="component" value="Unassembled WGS sequence"/>
</dbReference>
<evidence type="ECO:0000256" key="1">
    <source>
        <dbReference type="SAM" id="MobiDB-lite"/>
    </source>
</evidence>
<accession>A0A557SS05</accession>
<dbReference type="EMBL" id="VOAH01000016">
    <property type="protein sequence ID" value="TVP39393.1"/>
    <property type="molecule type" value="Genomic_DNA"/>
</dbReference>
<dbReference type="InterPro" id="IPR006680">
    <property type="entry name" value="Amidohydro-rel"/>
</dbReference>
<sequence length="500" mass="55533">MINTRNGYNNSNSCDLIIKNSNVVIPKIGVIKTDILIENGKIKELTNSSANVNYSKSINANDKYVLPGLIDPHVHYGVFSPVEVASTTESRSAAVGGVTTIMRMLRVYQSYKDEISKHLEASAKNHFIDYGIHASILNSDQVEDISYLYHSGIHSFKLYMNLGSTDNRILMDMYPYRNLRLPKNAHVSDELCNSVLSKSSTFKNSVVLVHAEDHNTCANLIKEKKIENSKTENRTLDTSAENDKNNPPYPSKDNPLDTWSKCRPTKSEVIAIKKIMNMARKFGSNIYFVHIGSNDALDAILYERQIGGCNAYIETCPHYLTHSVDFNDIRGKVVPPLRSKYDIASLWSAIKNGVIDTIGTDHVANTLSIKLGDNNDIWTALAGFPGVATMLPVLLHYGVNLRQLPILRLAELTSYNTSKIFGMFPKKGTIQKGSDADLVIIDLDLVQKVTPDLLQSSSDYTIYDGIKLQGWPTATISRGKIIMENGVVFPENLGHGEFIG</sequence>
<evidence type="ECO:0000313" key="3">
    <source>
        <dbReference type="EMBL" id="TVP39393.1"/>
    </source>
</evidence>
<name>A0A557SS05_9ARCH</name>
<dbReference type="SUPFAM" id="SSF51338">
    <property type="entry name" value="Composite domain of metallo-dependent hydrolases"/>
    <property type="match status" value="1"/>
</dbReference>
<dbReference type="GO" id="GO:0006145">
    <property type="term" value="P:purine nucleobase catabolic process"/>
    <property type="evidence" value="ECO:0007669"/>
    <property type="project" value="TreeGrafter"/>
</dbReference>
<gene>
    <name evidence="3" type="ORF">NARC_160107</name>
</gene>
<dbReference type="InterPro" id="IPR032466">
    <property type="entry name" value="Metal_Hydrolase"/>
</dbReference>
<dbReference type="GO" id="GO:0004038">
    <property type="term" value="F:allantoinase activity"/>
    <property type="evidence" value="ECO:0007669"/>
    <property type="project" value="TreeGrafter"/>
</dbReference>
<keyword evidence="4" id="KW-1185">Reference proteome</keyword>
<dbReference type="Gene3D" id="3.20.20.140">
    <property type="entry name" value="Metal-dependent hydrolases"/>
    <property type="match status" value="1"/>
</dbReference>
<comment type="caution">
    <text evidence="3">The sequence shown here is derived from an EMBL/GenBank/DDBJ whole genome shotgun (WGS) entry which is preliminary data.</text>
</comment>
<organism evidence="3 4">
    <name type="scientific">Candidatus Nitrosocosmicus arcticus</name>
    <dbReference type="NCBI Taxonomy" id="2035267"/>
    <lineage>
        <taxon>Archaea</taxon>
        <taxon>Nitrososphaerota</taxon>
        <taxon>Nitrososphaeria</taxon>
        <taxon>Nitrososphaerales</taxon>
        <taxon>Nitrososphaeraceae</taxon>
        <taxon>Candidatus Nitrosocosmicus</taxon>
    </lineage>
</organism>
<dbReference type="Gene3D" id="2.30.40.10">
    <property type="entry name" value="Urease, subunit C, domain 1"/>
    <property type="match status" value="1"/>
</dbReference>